<dbReference type="EMBL" id="JADEXP010000191">
    <property type="protein sequence ID" value="MBE9068684.1"/>
    <property type="molecule type" value="Genomic_DNA"/>
</dbReference>
<proteinExistence type="predicted"/>
<evidence type="ECO:0000313" key="2">
    <source>
        <dbReference type="EMBL" id="MBE9068684.1"/>
    </source>
</evidence>
<protein>
    <recommendedName>
        <fullName evidence="4">SH3 domain-containing protein</fullName>
    </recommendedName>
</protein>
<dbReference type="Proteomes" id="UP000615026">
    <property type="component" value="Unassembled WGS sequence"/>
</dbReference>
<evidence type="ECO:0000313" key="3">
    <source>
        <dbReference type="Proteomes" id="UP000615026"/>
    </source>
</evidence>
<evidence type="ECO:0000256" key="1">
    <source>
        <dbReference type="SAM" id="SignalP"/>
    </source>
</evidence>
<organism evidence="2 3">
    <name type="scientific">Leptolyngbya cf. ectocarpi LEGE 11479</name>
    <dbReference type="NCBI Taxonomy" id="1828722"/>
    <lineage>
        <taxon>Bacteria</taxon>
        <taxon>Bacillati</taxon>
        <taxon>Cyanobacteriota</taxon>
        <taxon>Cyanophyceae</taxon>
        <taxon>Leptolyngbyales</taxon>
        <taxon>Leptolyngbyaceae</taxon>
        <taxon>Leptolyngbya group</taxon>
        <taxon>Leptolyngbya</taxon>
    </lineage>
</organism>
<name>A0A928ZWE9_LEPEC</name>
<feature type="chain" id="PRO_5037070640" description="SH3 domain-containing protein" evidence="1">
    <location>
        <begin position="27"/>
        <end position="115"/>
    </location>
</feature>
<accession>A0A928ZWE9</accession>
<sequence length="115" mass="12601">MFKKNFKTAIKSLIAIAAVSVTSVSCNTTTMPGESSAHASQGPQIPLLDVNTSDPNAAPVVLEAKVGTDVIFHEKHSSNEKWAKVEIRNMQLWVYTDRLDCINPSKETTCQLKLN</sequence>
<gene>
    <name evidence="2" type="ORF">IQ260_18725</name>
</gene>
<keyword evidence="3" id="KW-1185">Reference proteome</keyword>
<dbReference type="PROSITE" id="PS51257">
    <property type="entry name" value="PROKAR_LIPOPROTEIN"/>
    <property type="match status" value="1"/>
</dbReference>
<dbReference type="AlphaFoldDB" id="A0A928ZWE9"/>
<keyword evidence="1" id="KW-0732">Signal</keyword>
<dbReference type="RefSeq" id="WP_193994621.1">
    <property type="nucleotide sequence ID" value="NZ_JADEXP010000191.1"/>
</dbReference>
<feature type="signal peptide" evidence="1">
    <location>
        <begin position="1"/>
        <end position="26"/>
    </location>
</feature>
<comment type="caution">
    <text evidence="2">The sequence shown here is derived from an EMBL/GenBank/DDBJ whole genome shotgun (WGS) entry which is preliminary data.</text>
</comment>
<reference evidence="2" key="1">
    <citation type="submission" date="2020-10" db="EMBL/GenBank/DDBJ databases">
        <authorList>
            <person name="Castelo-Branco R."/>
            <person name="Eusebio N."/>
            <person name="Adriana R."/>
            <person name="Vieira A."/>
            <person name="Brugerolle De Fraissinette N."/>
            <person name="Rezende De Castro R."/>
            <person name="Schneider M.P."/>
            <person name="Vasconcelos V."/>
            <person name="Leao P.N."/>
        </authorList>
    </citation>
    <scope>NUCLEOTIDE SEQUENCE</scope>
    <source>
        <strain evidence="2">LEGE 11479</strain>
    </source>
</reference>
<evidence type="ECO:0008006" key="4">
    <source>
        <dbReference type="Google" id="ProtNLM"/>
    </source>
</evidence>